<dbReference type="Proteomes" id="UP000262142">
    <property type="component" value="Unassembled WGS sequence"/>
</dbReference>
<dbReference type="Pfam" id="PF02230">
    <property type="entry name" value="Abhydrolase_2"/>
    <property type="match status" value="1"/>
</dbReference>
<dbReference type="InterPro" id="IPR050565">
    <property type="entry name" value="LYPA1-2/EST-like"/>
</dbReference>
<keyword evidence="2 4" id="KW-0378">Hydrolase</keyword>
<comment type="similarity">
    <text evidence="1">Belongs to the AB hydrolase superfamily. AB hydrolase 2 family.</text>
</comment>
<dbReference type="RefSeq" id="WP_119059547.1">
    <property type="nucleotide sequence ID" value="NZ_UNSC01000005.1"/>
</dbReference>
<dbReference type="PANTHER" id="PTHR10655">
    <property type="entry name" value="LYSOPHOSPHOLIPASE-RELATED"/>
    <property type="match status" value="1"/>
</dbReference>
<name>A0A383U259_9FLAO</name>
<sequence>MKLQTDLPLNYLARCAKGDTQNPKLLLLLHGYGSNEQDLFSFADELPQDFFVISVQAPLALPFGGYAWYEINFTDAQKFNDVLQAKEAVEKIKNFIAAAVKKFELNPEKIWLCGFSQGAILSNALALTSPENIEKVIMLSGYTAQDIIGEVAKKDFSKLDYFISHGTEDTVIPIDWARKTPQLLRSLNIEHRYEEYPSGHGLAPQNFYDLLAWIQERK</sequence>
<gene>
    <name evidence="4" type="primary">estB</name>
    <name evidence="4" type="ORF">SAMEA104719789_01292</name>
</gene>
<reference evidence="4 5" key="1">
    <citation type="submission" date="2018-09" db="EMBL/GenBank/DDBJ databases">
        <authorList>
            <consortium name="Pathogen Informatics"/>
        </authorList>
    </citation>
    <scope>NUCLEOTIDE SEQUENCE [LARGE SCALE GENOMIC DNA]</scope>
    <source>
        <strain evidence="4 5">OH-22767</strain>
    </source>
</reference>
<dbReference type="EMBL" id="UNSC01000005">
    <property type="protein sequence ID" value="SZD73479.1"/>
    <property type="molecule type" value="Genomic_DNA"/>
</dbReference>
<dbReference type="InterPro" id="IPR003140">
    <property type="entry name" value="PLipase/COase/thioEstase"/>
</dbReference>
<dbReference type="AlphaFoldDB" id="A0A383U259"/>
<organism evidence="4 5">
    <name type="scientific">Candidatus Ornithobacterium hominis</name>
    <dbReference type="NCBI Taxonomy" id="2497989"/>
    <lineage>
        <taxon>Bacteria</taxon>
        <taxon>Pseudomonadati</taxon>
        <taxon>Bacteroidota</taxon>
        <taxon>Flavobacteriia</taxon>
        <taxon>Flavobacteriales</taxon>
        <taxon>Weeksellaceae</taxon>
        <taxon>Ornithobacterium</taxon>
    </lineage>
</organism>
<dbReference type="Gene3D" id="3.40.50.1820">
    <property type="entry name" value="alpha/beta hydrolase"/>
    <property type="match status" value="1"/>
</dbReference>
<accession>A0A383U259</accession>
<evidence type="ECO:0000313" key="5">
    <source>
        <dbReference type="Proteomes" id="UP000262142"/>
    </source>
</evidence>
<dbReference type="InterPro" id="IPR029058">
    <property type="entry name" value="AB_hydrolase_fold"/>
</dbReference>
<dbReference type="PANTHER" id="PTHR10655:SF17">
    <property type="entry name" value="LYSOPHOSPHOLIPASE-LIKE PROTEIN 1"/>
    <property type="match status" value="1"/>
</dbReference>
<proteinExistence type="inferred from homology"/>
<dbReference type="GO" id="GO:0106435">
    <property type="term" value="F:carboxylesterase activity"/>
    <property type="evidence" value="ECO:0007669"/>
    <property type="project" value="UniProtKB-EC"/>
</dbReference>
<keyword evidence="5" id="KW-1185">Reference proteome</keyword>
<dbReference type="SUPFAM" id="SSF53474">
    <property type="entry name" value="alpha/beta-Hydrolases"/>
    <property type="match status" value="1"/>
</dbReference>
<feature type="domain" description="Phospholipase/carboxylesterase/thioesterase" evidence="3">
    <location>
        <begin position="16"/>
        <end position="215"/>
    </location>
</feature>
<evidence type="ECO:0000256" key="2">
    <source>
        <dbReference type="ARBA" id="ARBA00022801"/>
    </source>
</evidence>
<dbReference type="OrthoDB" id="9795555at2"/>
<evidence type="ECO:0000259" key="3">
    <source>
        <dbReference type="Pfam" id="PF02230"/>
    </source>
</evidence>
<evidence type="ECO:0000313" key="4">
    <source>
        <dbReference type="EMBL" id="SZD73479.1"/>
    </source>
</evidence>
<evidence type="ECO:0000256" key="1">
    <source>
        <dbReference type="ARBA" id="ARBA00006499"/>
    </source>
</evidence>
<dbReference type="EC" id="3.1.1.1" evidence="4"/>
<protein>
    <submittedName>
        <fullName evidence="4">Carboxylesterase 2</fullName>
        <ecNumber evidence="4">3.1.1.1</ecNumber>
    </submittedName>
</protein>